<evidence type="ECO:0000313" key="2">
    <source>
        <dbReference type="Proteomes" id="UP000886939"/>
    </source>
</evidence>
<accession>A0AAV4YEY3</accession>
<reference evidence="1" key="1">
    <citation type="submission" date="2021-07" db="EMBL/GenBank/DDBJ databases">
        <title>Draft genome sequence of carbapenem-resistant Aeromonas spp. in Japan.</title>
        <authorList>
            <person name="Maehana S."/>
            <person name="Suzuki M."/>
            <person name="Kitasato H."/>
        </authorList>
    </citation>
    <scope>NUCLEOTIDE SEQUENCE</scope>
    <source>
        <strain evidence="1">KAM343</strain>
    </source>
</reference>
<comment type="caution">
    <text evidence="1">The sequence shown here is derived from an EMBL/GenBank/DDBJ whole genome shotgun (WGS) entry which is preliminary data.</text>
</comment>
<proteinExistence type="predicted"/>
<sequence>MAHTFIDKLALGSAAMHHLCDLSSVMDGFEQYQTLARNLDLSEVTVWAPFDSLDAEQLVQSIESLSDQFRDSLTLLAGRSHEGLKHRYLAGYMTDPHELDPIALAEEAEFFANSENLSGEFVIRPCEESLIDGKVHVSETTPESAAYWGLYAGQKDGLLLWVSDHDTQEEAAQEMARLLALYETTSHFER</sequence>
<dbReference type="EMBL" id="BPNI01000004">
    <property type="protein sequence ID" value="GJA39634.1"/>
    <property type="molecule type" value="Genomic_DNA"/>
</dbReference>
<protein>
    <recommendedName>
        <fullName evidence="3">Transcriptional regulator</fullName>
    </recommendedName>
</protein>
<gene>
    <name evidence="1" type="ORF">KAM343_04300</name>
</gene>
<dbReference type="Proteomes" id="UP000886939">
    <property type="component" value="Unassembled WGS sequence"/>
</dbReference>
<organism evidence="1 2">
    <name type="scientific">Aeromonas caviae</name>
    <name type="common">Aeromonas punctata</name>
    <dbReference type="NCBI Taxonomy" id="648"/>
    <lineage>
        <taxon>Bacteria</taxon>
        <taxon>Pseudomonadati</taxon>
        <taxon>Pseudomonadota</taxon>
        <taxon>Gammaproteobacteria</taxon>
        <taxon>Aeromonadales</taxon>
        <taxon>Aeromonadaceae</taxon>
        <taxon>Aeromonas</taxon>
    </lineage>
</organism>
<evidence type="ECO:0000313" key="1">
    <source>
        <dbReference type="EMBL" id="GJA39634.1"/>
    </source>
</evidence>
<evidence type="ECO:0008006" key="3">
    <source>
        <dbReference type="Google" id="ProtNLM"/>
    </source>
</evidence>
<dbReference type="AlphaFoldDB" id="A0AAV4YEY3"/>
<name>A0AAV4YEY3_AERCA</name>